<dbReference type="AlphaFoldDB" id="X0ZQ37"/>
<dbReference type="InterPro" id="IPR050742">
    <property type="entry name" value="Helicase_Restrict-Modif_Enz"/>
</dbReference>
<reference evidence="2" key="1">
    <citation type="journal article" date="2014" name="Front. Microbiol.">
        <title>High frequency of phylogenetically diverse reductive dehalogenase-homologous genes in deep subseafloor sedimentary metagenomes.</title>
        <authorList>
            <person name="Kawai M."/>
            <person name="Futagami T."/>
            <person name="Toyoda A."/>
            <person name="Takaki Y."/>
            <person name="Nishi S."/>
            <person name="Hori S."/>
            <person name="Arai W."/>
            <person name="Tsubouchi T."/>
            <person name="Morono Y."/>
            <person name="Uchiyama I."/>
            <person name="Ito T."/>
            <person name="Fujiyama A."/>
            <person name="Inagaki F."/>
            <person name="Takami H."/>
        </authorList>
    </citation>
    <scope>NUCLEOTIDE SEQUENCE</scope>
    <source>
        <strain evidence="2">Expedition CK06-06</strain>
    </source>
</reference>
<dbReference type="InterPro" id="IPR006935">
    <property type="entry name" value="Helicase/UvrB_N"/>
</dbReference>
<dbReference type="PROSITE" id="PS51192">
    <property type="entry name" value="HELICASE_ATP_BIND_1"/>
    <property type="match status" value="1"/>
</dbReference>
<evidence type="ECO:0000259" key="1">
    <source>
        <dbReference type="PROSITE" id="PS51192"/>
    </source>
</evidence>
<feature type="domain" description="Helicase ATP-binding" evidence="1">
    <location>
        <begin position="56"/>
        <end position="246"/>
    </location>
</feature>
<dbReference type="Pfam" id="PF04851">
    <property type="entry name" value="ResIII"/>
    <property type="match status" value="1"/>
</dbReference>
<dbReference type="GO" id="GO:0003677">
    <property type="term" value="F:DNA binding"/>
    <property type="evidence" value="ECO:0007669"/>
    <property type="project" value="InterPro"/>
</dbReference>
<sequence length="459" mass="53664">MAVKLLYETLDSASELGFLKKEIPDYLKDNLNPKFELRPYQEEAFARFFYCLDNEFPGKEWPLHLLFNMATGSGKTLIMAGLILYLYEKGYRNFLFFVNSTNIIEKTKENFLNPLSSKFLFAENIQFGARRVNITSVANFEGVNENDINICFTTIQKLHSDLTSEKENAITYEDFKNKNITLLADEAHHINVSTKLQREFEELNWENTVERIFTQSENNLLLEFTATLDYTHQNIVEKYRNKTLYHYDLRQFRNDGYSKDVYIVQADFEEKYRIIQALILSQYKQEVAAKHRINLKPVILFKAQKTIAQSKENKDNFHKLIGTLSKNDIERISSKSDIPLVQRAFGFFKSNRINSKQLAERLRKEFDESRCISVNEEKEKGNQQILLNTLEDKDNRIRSIFAVQKLNEGWDVLNLFDIVRCYTTRDSKASKPGKTTIAEAQLIGRGARYFPFIANEHND</sequence>
<dbReference type="PANTHER" id="PTHR47396:SF1">
    <property type="entry name" value="ATP-DEPENDENT HELICASE IRC3-RELATED"/>
    <property type="match status" value="1"/>
</dbReference>
<dbReference type="PANTHER" id="PTHR47396">
    <property type="entry name" value="TYPE I RESTRICTION ENZYME ECOKI R PROTEIN"/>
    <property type="match status" value="1"/>
</dbReference>
<dbReference type="SUPFAM" id="SSF52540">
    <property type="entry name" value="P-loop containing nucleoside triphosphate hydrolases"/>
    <property type="match status" value="2"/>
</dbReference>
<dbReference type="SMART" id="SM00487">
    <property type="entry name" value="DEXDc"/>
    <property type="match status" value="1"/>
</dbReference>
<dbReference type="Gene3D" id="3.40.50.300">
    <property type="entry name" value="P-loop containing nucleotide triphosphate hydrolases"/>
    <property type="match status" value="2"/>
</dbReference>
<name>X0ZQ37_9ZZZZ</name>
<dbReference type="InterPro" id="IPR014001">
    <property type="entry name" value="Helicase_ATP-bd"/>
</dbReference>
<accession>X0ZQ37</accession>
<organism evidence="2">
    <name type="scientific">marine sediment metagenome</name>
    <dbReference type="NCBI Taxonomy" id="412755"/>
    <lineage>
        <taxon>unclassified sequences</taxon>
        <taxon>metagenomes</taxon>
        <taxon>ecological metagenomes</taxon>
    </lineage>
</organism>
<dbReference type="EMBL" id="BART01006909">
    <property type="protein sequence ID" value="GAG71464.1"/>
    <property type="molecule type" value="Genomic_DNA"/>
</dbReference>
<dbReference type="GO" id="GO:0005524">
    <property type="term" value="F:ATP binding"/>
    <property type="evidence" value="ECO:0007669"/>
    <property type="project" value="InterPro"/>
</dbReference>
<dbReference type="CDD" id="cd18785">
    <property type="entry name" value="SF2_C"/>
    <property type="match status" value="1"/>
</dbReference>
<comment type="caution">
    <text evidence="2">The sequence shown here is derived from an EMBL/GenBank/DDBJ whole genome shotgun (WGS) entry which is preliminary data.</text>
</comment>
<proteinExistence type="predicted"/>
<feature type="non-terminal residue" evidence="2">
    <location>
        <position position="459"/>
    </location>
</feature>
<dbReference type="GO" id="GO:0005829">
    <property type="term" value="C:cytosol"/>
    <property type="evidence" value="ECO:0007669"/>
    <property type="project" value="TreeGrafter"/>
</dbReference>
<dbReference type="InterPro" id="IPR027417">
    <property type="entry name" value="P-loop_NTPase"/>
</dbReference>
<gene>
    <name evidence="2" type="ORF">S01H4_15765</name>
</gene>
<protein>
    <recommendedName>
        <fullName evidence="1">Helicase ATP-binding domain-containing protein</fullName>
    </recommendedName>
</protein>
<evidence type="ECO:0000313" key="2">
    <source>
        <dbReference type="EMBL" id="GAG71464.1"/>
    </source>
</evidence>
<dbReference type="GO" id="GO:0016787">
    <property type="term" value="F:hydrolase activity"/>
    <property type="evidence" value="ECO:0007669"/>
    <property type="project" value="InterPro"/>
</dbReference>